<evidence type="ECO:0000256" key="4">
    <source>
        <dbReference type="SAM" id="MobiDB-lite"/>
    </source>
</evidence>
<dbReference type="InterPro" id="IPR028098">
    <property type="entry name" value="Glyco_trans_4-like_N"/>
</dbReference>
<evidence type="ECO:0000256" key="3">
    <source>
        <dbReference type="ARBA" id="ARBA00022679"/>
    </source>
</evidence>
<dbReference type="InterPro" id="IPR001296">
    <property type="entry name" value="Glyco_trans_1"/>
</dbReference>
<evidence type="ECO:0000259" key="6">
    <source>
        <dbReference type="Pfam" id="PF13579"/>
    </source>
</evidence>
<feature type="domain" description="Glycosyltransferase subfamily 4-like N-terminal" evidence="6">
    <location>
        <begin position="30"/>
        <end position="173"/>
    </location>
</feature>
<dbReference type="Pfam" id="PF00534">
    <property type="entry name" value="Glycos_transf_1"/>
    <property type="match status" value="1"/>
</dbReference>
<dbReference type="Pfam" id="PF13579">
    <property type="entry name" value="Glyco_trans_4_4"/>
    <property type="match status" value="1"/>
</dbReference>
<feature type="region of interest" description="Disordered" evidence="4">
    <location>
        <begin position="174"/>
        <end position="195"/>
    </location>
</feature>
<gene>
    <name evidence="7" type="ORF">GCM10010421_56470</name>
</gene>
<reference evidence="7 8" key="1">
    <citation type="journal article" date="2019" name="Int. J. Syst. Evol. Microbiol.">
        <title>The Global Catalogue of Microorganisms (GCM) 10K type strain sequencing project: providing services to taxonomists for standard genome sequencing and annotation.</title>
        <authorList>
            <consortium name="The Broad Institute Genomics Platform"/>
            <consortium name="The Broad Institute Genome Sequencing Center for Infectious Disease"/>
            <person name="Wu L."/>
            <person name="Ma J."/>
        </authorList>
    </citation>
    <scope>NUCLEOTIDE SEQUENCE [LARGE SCALE GENOMIC DNA]</scope>
    <source>
        <strain evidence="7 8">JCM 6922</strain>
    </source>
</reference>
<evidence type="ECO:0000256" key="1">
    <source>
        <dbReference type="ARBA" id="ARBA00021292"/>
    </source>
</evidence>
<evidence type="ECO:0000256" key="2">
    <source>
        <dbReference type="ARBA" id="ARBA00022676"/>
    </source>
</evidence>
<dbReference type="PANTHER" id="PTHR12526">
    <property type="entry name" value="GLYCOSYLTRANSFERASE"/>
    <property type="match status" value="1"/>
</dbReference>
<feature type="compositionally biased region" description="Basic and acidic residues" evidence="4">
    <location>
        <begin position="179"/>
        <end position="195"/>
    </location>
</feature>
<accession>A0ABN3KDJ2</accession>
<dbReference type="PANTHER" id="PTHR12526:SF510">
    <property type="entry name" value="D-INOSITOL 3-PHOSPHATE GLYCOSYLTRANSFERASE"/>
    <property type="match status" value="1"/>
</dbReference>
<protein>
    <recommendedName>
        <fullName evidence="1">D-inositol 3-phosphate glycosyltransferase</fullName>
    </recommendedName>
</protein>
<dbReference type="Gene3D" id="3.40.50.2000">
    <property type="entry name" value="Glycogen Phosphorylase B"/>
    <property type="match status" value="2"/>
</dbReference>
<sequence length="380" mass="40202">MTLVSSHSPHGQAPLRTVQVLGGGNAAGSAHVRSLAAGLVARGVKVTVCAPLEAERVHDFTGVGADHVHVPRSSDPVAVAALRTACAGADLVHAHGLHASFRAALALGGRRVRTPLVVTWYDRAHAEGVRAHLLRALERRVMRTATVVLGTTSQLVDRARRAGARDARLAAVALPAPRRPAEPEDPDPPRPKARAELGATGRPLLLAAGPLDRHRGHDVLLDAAGAWRGLDPVPLLLVAGEGPLRAELQRRIQDEELPVRLLGRRDDIAELLAAADLALLPSGREARSVLAQEALYARVPLVAAEAGSVPELVGDAAEFVPYGDSGALADAVVRLLGDPERRRELGEKGIRQAATWPTEDQTVAQVLSVYDELTQPEPML</sequence>
<keyword evidence="2" id="KW-0328">Glycosyltransferase</keyword>
<dbReference type="EMBL" id="BAAATK010000054">
    <property type="protein sequence ID" value="GAA2455983.1"/>
    <property type="molecule type" value="Genomic_DNA"/>
</dbReference>
<keyword evidence="8" id="KW-1185">Reference proteome</keyword>
<keyword evidence="3" id="KW-0808">Transferase</keyword>
<dbReference type="RefSeq" id="WP_344608461.1">
    <property type="nucleotide sequence ID" value="NZ_BAAATK010000054.1"/>
</dbReference>
<feature type="domain" description="Glycosyl transferase family 1" evidence="5">
    <location>
        <begin position="191"/>
        <end position="350"/>
    </location>
</feature>
<evidence type="ECO:0000313" key="8">
    <source>
        <dbReference type="Proteomes" id="UP001500460"/>
    </source>
</evidence>
<dbReference type="SUPFAM" id="SSF53756">
    <property type="entry name" value="UDP-Glycosyltransferase/glycogen phosphorylase"/>
    <property type="match status" value="1"/>
</dbReference>
<organism evidence="7 8">
    <name type="scientific">Streptomyces glaucus</name>
    <dbReference type="NCBI Taxonomy" id="284029"/>
    <lineage>
        <taxon>Bacteria</taxon>
        <taxon>Bacillati</taxon>
        <taxon>Actinomycetota</taxon>
        <taxon>Actinomycetes</taxon>
        <taxon>Kitasatosporales</taxon>
        <taxon>Streptomycetaceae</taxon>
        <taxon>Streptomyces</taxon>
    </lineage>
</organism>
<evidence type="ECO:0000313" key="7">
    <source>
        <dbReference type="EMBL" id="GAA2455983.1"/>
    </source>
</evidence>
<proteinExistence type="predicted"/>
<dbReference type="CDD" id="cd03801">
    <property type="entry name" value="GT4_PimA-like"/>
    <property type="match status" value="1"/>
</dbReference>
<evidence type="ECO:0000259" key="5">
    <source>
        <dbReference type="Pfam" id="PF00534"/>
    </source>
</evidence>
<comment type="caution">
    <text evidence="7">The sequence shown here is derived from an EMBL/GenBank/DDBJ whole genome shotgun (WGS) entry which is preliminary data.</text>
</comment>
<dbReference type="Proteomes" id="UP001500460">
    <property type="component" value="Unassembled WGS sequence"/>
</dbReference>
<name>A0ABN3KDJ2_9ACTN</name>